<dbReference type="Pfam" id="PF00535">
    <property type="entry name" value="Glycos_transf_2"/>
    <property type="match status" value="1"/>
</dbReference>
<feature type="domain" description="Glycosyltransferase 2-like" evidence="1">
    <location>
        <begin position="7"/>
        <end position="174"/>
    </location>
</feature>
<dbReference type="EMBL" id="JAUGQQ010000012">
    <property type="protein sequence ID" value="MDN3725280.1"/>
    <property type="molecule type" value="Genomic_DNA"/>
</dbReference>
<dbReference type="SUPFAM" id="SSF53448">
    <property type="entry name" value="Nucleotide-diphospho-sugar transferases"/>
    <property type="match status" value="1"/>
</dbReference>
<name>A0ABT8DIR2_9FLAO</name>
<dbReference type="Proteomes" id="UP001244787">
    <property type="component" value="Unassembled WGS sequence"/>
</dbReference>
<dbReference type="EC" id="2.4.-.-" evidence="2"/>
<keyword evidence="2" id="KW-0808">Transferase</keyword>
<dbReference type="RefSeq" id="WP_290255372.1">
    <property type="nucleotide sequence ID" value="NZ_JAUGQQ010000012.1"/>
</dbReference>
<dbReference type="PANTHER" id="PTHR22916:SF3">
    <property type="entry name" value="UDP-GLCNAC:BETAGAL BETA-1,3-N-ACETYLGLUCOSAMINYLTRANSFERASE-LIKE PROTEIN 1"/>
    <property type="match status" value="1"/>
</dbReference>
<keyword evidence="2" id="KW-0328">Glycosyltransferase</keyword>
<dbReference type="InterPro" id="IPR029044">
    <property type="entry name" value="Nucleotide-diphossugar_trans"/>
</dbReference>
<evidence type="ECO:0000313" key="3">
    <source>
        <dbReference type="Proteomes" id="UP001244787"/>
    </source>
</evidence>
<protein>
    <submittedName>
        <fullName evidence="2">Glycosyltransferase family 2 protein</fullName>
        <ecNumber evidence="2">2.4.-.-</ecNumber>
    </submittedName>
</protein>
<comment type="caution">
    <text evidence="2">The sequence shown here is derived from an EMBL/GenBank/DDBJ whole genome shotgun (WGS) entry which is preliminary data.</text>
</comment>
<organism evidence="2 3">
    <name type="scientific">Aequorivita aurantiaca</name>
    <dbReference type="NCBI Taxonomy" id="3053356"/>
    <lineage>
        <taxon>Bacteria</taxon>
        <taxon>Pseudomonadati</taxon>
        <taxon>Bacteroidota</taxon>
        <taxon>Flavobacteriia</taxon>
        <taxon>Flavobacteriales</taxon>
        <taxon>Flavobacteriaceae</taxon>
        <taxon>Aequorivita</taxon>
    </lineage>
</organism>
<reference evidence="2 3" key="1">
    <citation type="submission" date="2023-06" db="EMBL/GenBank/DDBJ databases">
        <authorList>
            <person name="Ye Y.-Q."/>
            <person name="Du Z.-J."/>
        </authorList>
    </citation>
    <scope>NUCLEOTIDE SEQUENCE [LARGE SCALE GENOMIC DNA]</scope>
    <source>
        <strain evidence="2 3">SDUM287046</strain>
    </source>
</reference>
<proteinExistence type="predicted"/>
<accession>A0ABT8DIR2</accession>
<dbReference type="Gene3D" id="3.90.550.10">
    <property type="entry name" value="Spore Coat Polysaccharide Biosynthesis Protein SpsA, Chain A"/>
    <property type="match status" value="1"/>
</dbReference>
<sequence>MDIPLVSVCMITYNHEKYIAEAIHGVLMQKTDFKIEFIIANDASTDETHTLIDQLAIDTNKITINYINHPANIGMMSNFVFALEQCRGKYIALCEGDDYWTDPLKLQKQVGFLETNDDYSICWTNYHILVDKQLVVPKWNEQYKNTNCFEVDFNNFGSPYCTYTLTAMFRRDGIKNIELIKYRFLKDNTIYSICLKDGKGKLLNFFGSVYRVHSSGIYSSASLYNQAYSNYTNLSEILKIIPESRVPNMFNKKKIWKKEFFKQLNKSNKSNIEKLFIKYKLIVNSII</sequence>
<dbReference type="GO" id="GO:0016757">
    <property type="term" value="F:glycosyltransferase activity"/>
    <property type="evidence" value="ECO:0007669"/>
    <property type="project" value="UniProtKB-KW"/>
</dbReference>
<evidence type="ECO:0000313" key="2">
    <source>
        <dbReference type="EMBL" id="MDN3725280.1"/>
    </source>
</evidence>
<evidence type="ECO:0000259" key="1">
    <source>
        <dbReference type="Pfam" id="PF00535"/>
    </source>
</evidence>
<dbReference type="PANTHER" id="PTHR22916">
    <property type="entry name" value="GLYCOSYLTRANSFERASE"/>
    <property type="match status" value="1"/>
</dbReference>
<keyword evidence="3" id="KW-1185">Reference proteome</keyword>
<dbReference type="InterPro" id="IPR001173">
    <property type="entry name" value="Glyco_trans_2-like"/>
</dbReference>
<gene>
    <name evidence="2" type="ORF">QRD02_12905</name>
</gene>